<gene>
    <name evidence="1" type="ORF">BGZ65_005100</name>
</gene>
<sequence length="571" mass="65388">MSSVASSALNIPEILQEIAQWIPLFEDDLYAPHNLASCLLVSRLWKTCFTPRLYRYFYVNEDHISHSKNHVLYSKDQLKSSAFQKHNLFVRIILSPSPGPFLRSSPSYEIDIPPSIGGGEGLVVGGGYGNGLGYYSSYFPAGNLSIRSHLHNQYRQWGQLSYLASRRLGAFRQTQYREILSMDLPCLEELELNGFQVSSELLYEIVWRCAGTLRKLNVAQMIEFDERFIKTYGEDCNDDHDTNYTNYTNYTNFNNKDTNITSTISTSSSGNNNTIGDKIKGGQWTLPRLKSLRLELVNKAAEQSLILTRRYEKPCIEQLTSTLREYCPNLHSIGYGSILERTGNYPNPESYALLVKKSFASPRLRCASLSFPRGLEDSMMEALLFHATTLVDLDLRFSVNPLWPGGNRNVANLNMEMICILLSHCDKLKEVRLWGVGCNAHFMDGLFVRPWRCQGLEALVIHGYDSIEIKTNVSRRITSDGSYNDAAKAEEEEYRCLIQDAISRRSRGHEFCDDGQGWFLNPRLAWSKYYDALMNIQWKRRLFEHMYTTSGVKSAKYIRLNDTEFFAEEQV</sequence>
<dbReference type="AlphaFoldDB" id="A0A9P6IRY0"/>
<evidence type="ECO:0000313" key="1">
    <source>
        <dbReference type="EMBL" id="KAF9942316.1"/>
    </source>
</evidence>
<organism evidence="1 2">
    <name type="scientific">Modicella reniformis</name>
    <dbReference type="NCBI Taxonomy" id="1440133"/>
    <lineage>
        <taxon>Eukaryota</taxon>
        <taxon>Fungi</taxon>
        <taxon>Fungi incertae sedis</taxon>
        <taxon>Mucoromycota</taxon>
        <taxon>Mortierellomycotina</taxon>
        <taxon>Mortierellomycetes</taxon>
        <taxon>Mortierellales</taxon>
        <taxon>Mortierellaceae</taxon>
        <taxon>Modicella</taxon>
    </lineage>
</organism>
<dbReference type="EMBL" id="JAAAHW010009366">
    <property type="protein sequence ID" value="KAF9942316.1"/>
    <property type="molecule type" value="Genomic_DNA"/>
</dbReference>
<dbReference type="Proteomes" id="UP000749646">
    <property type="component" value="Unassembled WGS sequence"/>
</dbReference>
<protein>
    <submittedName>
        <fullName evidence="1">Uncharacterized protein</fullName>
    </submittedName>
</protein>
<accession>A0A9P6IRY0</accession>
<dbReference type="OrthoDB" id="2441267at2759"/>
<reference evidence="1" key="1">
    <citation type="journal article" date="2020" name="Fungal Divers.">
        <title>Resolving the Mortierellaceae phylogeny through synthesis of multi-gene phylogenetics and phylogenomics.</title>
        <authorList>
            <person name="Vandepol N."/>
            <person name="Liber J."/>
            <person name="Desiro A."/>
            <person name="Na H."/>
            <person name="Kennedy M."/>
            <person name="Barry K."/>
            <person name="Grigoriev I.V."/>
            <person name="Miller A.N."/>
            <person name="O'Donnell K."/>
            <person name="Stajich J.E."/>
            <person name="Bonito G."/>
        </authorList>
    </citation>
    <scope>NUCLEOTIDE SEQUENCE</scope>
    <source>
        <strain evidence="1">MES-2147</strain>
    </source>
</reference>
<dbReference type="Gene3D" id="3.80.10.10">
    <property type="entry name" value="Ribonuclease Inhibitor"/>
    <property type="match status" value="1"/>
</dbReference>
<dbReference type="InterPro" id="IPR032675">
    <property type="entry name" value="LRR_dom_sf"/>
</dbReference>
<name>A0A9P6IRY0_9FUNG</name>
<dbReference type="SUPFAM" id="SSF52047">
    <property type="entry name" value="RNI-like"/>
    <property type="match status" value="1"/>
</dbReference>
<keyword evidence="2" id="KW-1185">Reference proteome</keyword>
<comment type="caution">
    <text evidence="1">The sequence shown here is derived from an EMBL/GenBank/DDBJ whole genome shotgun (WGS) entry which is preliminary data.</text>
</comment>
<evidence type="ECO:0000313" key="2">
    <source>
        <dbReference type="Proteomes" id="UP000749646"/>
    </source>
</evidence>
<proteinExistence type="predicted"/>